<dbReference type="InterPro" id="IPR025668">
    <property type="entry name" value="Tnp_DDE_dom"/>
</dbReference>
<keyword evidence="3" id="KW-1185">Reference proteome</keyword>
<dbReference type="NCBIfam" id="NF033539">
    <property type="entry name" value="transpos_IS1380"/>
    <property type="match status" value="1"/>
</dbReference>
<dbReference type="Proteomes" id="UP000018291">
    <property type="component" value="Unassembled WGS sequence"/>
</dbReference>
<evidence type="ECO:0000259" key="1">
    <source>
        <dbReference type="Pfam" id="PF13701"/>
    </source>
</evidence>
<accession>R4Z0Q8</accession>
<evidence type="ECO:0000313" key="3">
    <source>
        <dbReference type="Proteomes" id="UP000018291"/>
    </source>
</evidence>
<feature type="domain" description="Transposase DDE" evidence="1">
    <location>
        <begin position="24"/>
        <end position="363"/>
    </location>
</feature>
<dbReference type="eggNOG" id="COG3385">
    <property type="taxonomic scope" value="Bacteria"/>
</dbReference>
<dbReference type="AlphaFoldDB" id="R4Z0Q8"/>
<dbReference type="EMBL" id="CANL01000029">
    <property type="protein sequence ID" value="CCM64255.1"/>
    <property type="molecule type" value="Genomic_DNA"/>
</dbReference>
<dbReference type="InterPro" id="IPR047960">
    <property type="entry name" value="Transpos_IS1380"/>
</dbReference>
<dbReference type="Pfam" id="PF13701">
    <property type="entry name" value="DDE_Tnp_1_4"/>
    <property type="match status" value="1"/>
</dbReference>
<dbReference type="STRING" id="1229780.BN381_350115"/>
<organism evidence="2 3">
    <name type="scientific">Candidatus Neomicrothrix parvicella RN1</name>
    <dbReference type="NCBI Taxonomy" id="1229780"/>
    <lineage>
        <taxon>Bacteria</taxon>
        <taxon>Bacillati</taxon>
        <taxon>Actinomycetota</taxon>
        <taxon>Acidimicrobiia</taxon>
        <taxon>Acidimicrobiales</taxon>
        <taxon>Microthrixaceae</taxon>
        <taxon>Candidatus Neomicrothrix</taxon>
    </lineage>
</organism>
<dbReference type="HOGENOM" id="CLU_048547_0_0_11"/>
<sequence length="368" mass="39863">MDAYWRAANGSTRKALGFVPLAPSTIGTFLRSFKFGHVRQLDAVNSRLLANAWAAGAGPKPDEELVVDLDSTVTEVYGKQKQGASYGYTGVLGYHPLIATRAGTGEVLGSRMRKGAAGSSRGVLRFIGEVLATIGRAGVCGPVTVRADSGFWSWKLIDKLTKAGVGWSITVRLVPKIKTTIAAIPEEAWTTIDYTRGGHAQVAETIYTTGKGKQVRHVRLVVRRTRLADTAQAAMWPTWRHHAFICNNTLTTVEADRFHRNHTVVELAIRELKDNGLEHCPSGSFAANGAWLACAVLAHNLTRWTGIIGLDGPIRTARTIRNRIIALAGALVNRSGTPTLRLPTDWPWAHQFHAALTTIRALPTAGPP</sequence>
<protein>
    <submittedName>
        <fullName evidence="2">Transposase</fullName>
    </submittedName>
</protein>
<gene>
    <name evidence="2" type="ORF">BN381_350115</name>
</gene>
<comment type="caution">
    <text evidence="2">The sequence shown here is derived from an EMBL/GenBank/DDBJ whole genome shotgun (WGS) entry which is preliminary data.</text>
</comment>
<evidence type="ECO:0000313" key="2">
    <source>
        <dbReference type="EMBL" id="CCM64255.1"/>
    </source>
</evidence>
<reference evidence="2 3" key="1">
    <citation type="journal article" date="2013" name="ISME J.">
        <title>Metabolic model for the filamentous 'Candidatus Microthrix parvicella' based on genomic and metagenomic analyses.</title>
        <authorList>
            <person name="Jon McIlroy S."/>
            <person name="Kristiansen R."/>
            <person name="Albertsen M."/>
            <person name="Michael Karst S."/>
            <person name="Rossetti S."/>
            <person name="Lund Nielsen J."/>
            <person name="Tandoi V."/>
            <person name="James Seviour R."/>
            <person name="Nielsen P.H."/>
        </authorList>
    </citation>
    <scope>NUCLEOTIDE SEQUENCE [LARGE SCALE GENOMIC DNA]</scope>
    <source>
        <strain evidence="2 3">RN1</strain>
    </source>
</reference>
<name>R4Z0Q8_9ACTN</name>
<proteinExistence type="predicted"/>